<evidence type="ECO:0000313" key="2">
    <source>
        <dbReference type="Proteomes" id="UP000789366"/>
    </source>
</evidence>
<evidence type="ECO:0000313" key="1">
    <source>
        <dbReference type="EMBL" id="CAG8732817.1"/>
    </source>
</evidence>
<protein>
    <submittedName>
        <fullName evidence="1">16497_t:CDS:1</fullName>
    </submittedName>
</protein>
<comment type="caution">
    <text evidence="1">The sequence shown here is derived from an EMBL/GenBank/DDBJ whole genome shotgun (WGS) entry which is preliminary data.</text>
</comment>
<keyword evidence="2" id="KW-1185">Reference proteome</keyword>
<dbReference type="EMBL" id="CAJVPW010034142">
    <property type="protein sequence ID" value="CAG8732817.1"/>
    <property type="molecule type" value="Genomic_DNA"/>
</dbReference>
<accession>A0ACA9Q6Y5</accession>
<name>A0ACA9Q6Y5_9GLOM</name>
<dbReference type="Proteomes" id="UP000789366">
    <property type="component" value="Unassembled WGS sequence"/>
</dbReference>
<reference evidence="1" key="1">
    <citation type="submission" date="2021-06" db="EMBL/GenBank/DDBJ databases">
        <authorList>
            <person name="Kallberg Y."/>
            <person name="Tangrot J."/>
            <person name="Rosling A."/>
        </authorList>
    </citation>
    <scope>NUCLEOTIDE SEQUENCE</scope>
    <source>
        <strain evidence="1">28 12/20/2015</strain>
    </source>
</reference>
<gene>
    <name evidence="1" type="ORF">SPELUC_LOCUS13231</name>
</gene>
<sequence length="48" mass="5437">MVDDLSLTFLSNSKQSRRKPCGNKNSLTLSKEQILLTHILLSSKSFKE</sequence>
<feature type="non-terminal residue" evidence="1">
    <location>
        <position position="48"/>
    </location>
</feature>
<proteinExistence type="predicted"/>
<organism evidence="1 2">
    <name type="scientific">Cetraspora pellucida</name>
    <dbReference type="NCBI Taxonomy" id="1433469"/>
    <lineage>
        <taxon>Eukaryota</taxon>
        <taxon>Fungi</taxon>
        <taxon>Fungi incertae sedis</taxon>
        <taxon>Mucoromycota</taxon>
        <taxon>Glomeromycotina</taxon>
        <taxon>Glomeromycetes</taxon>
        <taxon>Diversisporales</taxon>
        <taxon>Gigasporaceae</taxon>
        <taxon>Cetraspora</taxon>
    </lineage>
</organism>